<evidence type="ECO:0000313" key="4">
    <source>
        <dbReference type="Proteomes" id="UP000529417"/>
    </source>
</evidence>
<dbReference type="EMBL" id="JACBXS010000004">
    <property type="protein sequence ID" value="NYS23984.1"/>
    <property type="molecule type" value="Genomic_DNA"/>
</dbReference>
<dbReference type="Gene3D" id="3.90.1750.20">
    <property type="entry name" value="Putative Large Serine Recombinase, Chain B, Domain 2"/>
    <property type="match status" value="1"/>
</dbReference>
<dbReference type="GO" id="GO:0000150">
    <property type="term" value="F:DNA strand exchange activity"/>
    <property type="evidence" value="ECO:0007669"/>
    <property type="project" value="InterPro"/>
</dbReference>
<name>A0A7Z0HY25_9RHOB</name>
<dbReference type="InterPro" id="IPR025827">
    <property type="entry name" value="Zn_ribbon_recom_dom"/>
</dbReference>
<evidence type="ECO:0000259" key="1">
    <source>
        <dbReference type="Pfam" id="PF07508"/>
    </source>
</evidence>
<dbReference type="AlphaFoldDB" id="A0A7Z0HY25"/>
<gene>
    <name evidence="3" type="ORF">HUK65_03195</name>
</gene>
<evidence type="ECO:0000259" key="2">
    <source>
        <dbReference type="Pfam" id="PF13408"/>
    </source>
</evidence>
<dbReference type="InterPro" id="IPR050639">
    <property type="entry name" value="SSR_resolvase"/>
</dbReference>
<dbReference type="InterPro" id="IPR011109">
    <property type="entry name" value="DNA_bind_recombinase_dom"/>
</dbReference>
<organism evidence="3 4">
    <name type="scientific">Rhabdonatronobacter sediminivivens</name>
    <dbReference type="NCBI Taxonomy" id="2743469"/>
    <lineage>
        <taxon>Bacteria</taxon>
        <taxon>Pseudomonadati</taxon>
        <taxon>Pseudomonadota</taxon>
        <taxon>Alphaproteobacteria</taxon>
        <taxon>Rhodobacterales</taxon>
        <taxon>Paracoccaceae</taxon>
        <taxon>Rhabdonatronobacter</taxon>
    </lineage>
</organism>
<protein>
    <submittedName>
        <fullName evidence="3">Recombinase zinc beta ribbon domain-containing protein</fullName>
    </submittedName>
</protein>
<dbReference type="InterPro" id="IPR038109">
    <property type="entry name" value="DNA_bind_recomb_sf"/>
</dbReference>
<comment type="caution">
    <text evidence="3">The sequence shown here is derived from an EMBL/GenBank/DDBJ whole genome shotgun (WGS) entry which is preliminary data.</text>
</comment>
<proteinExistence type="predicted"/>
<feature type="domain" description="Recombinase" evidence="1">
    <location>
        <begin position="23"/>
        <end position="90"/>
    </location>
</feature>
<dbReference type="PANTHER" id="PTHR30461:SF23">
    <property type="entry name" value="DNA RECOMBINASE-RELATED"/>
    <property type="match status" value="1"/>
</dbReference>
<dbReference type="GO" id="GO:0003677">
    <property type="term" value="F:DNA binding"/>
    <property type="evidence" value="ECO:0007669"/>
    <property type="project" value="InterPro"/>
</dbReference>
<dbReference type="Pfam" id="PF13408">
    <property type="entry name" value="Zn_ribbon_recom"/>
    <property type="match status" value="1"/>
</dbReference>
<evidence type="ECO:0000313" key="3">
    <source>
        <dbReference type="EMBL" id="NYS23984.1"/>
    </source>
</evidence>
<sequence length="346" mass="39153">ESVPLRRRARRNRPLLALNINESGAYGILINELYSGVLVWNRVRMVKDPDTGKRVSRANPPEAWRREKVPALAIVEQPLFDAVQARKRDRSHEAPQRQRKARYLLSGLLKCGCCGGGLSVKDRDHGRVRIHCSTRRESGACSNNRIFYMDEIEAAVLAGLKQHLKAPHLLREFAEAYQQERERATADKRRQRIVLENKLGEIKRLLDRSWQDYVHERLPTEVIGAQMRELSARQKEIEAELAVVPEAPKVVGLHPAALRQYQTYVGDLEGVFAAGISPDTEDAAERIRRLISKVVVTPEDKGFKIRLEGRLSELMEAPNLYPNMRIRASGGTVVAEEGLEPPTRGL</sequence>
<accession>A0A7Z0HY25</accession>
<feature type="non-terminal residue" evidence="3">
    <location>
        <position position="1"/>
    </location>
</feature>
<dbReference type="PANTHER" id="PTHR30461">
    <property type="entry name" value="DNA-INVERTASE FROM LAMBDOID PROPHAGE"/>
    <property type="match status" value="1"/>
</dbReference>
<dbReference type="Pfam" id="PF07508">
    <property type="entry name" value="Recombinase"/>
    <property type="match status" value="1"/>
</dbReference>
<feature type="domain" description="Recombinase zinc beta ribbon" evidence="2">
    <location>
        <begin position="104"/>
        <end position="160"/>
    </location>
</feature>
<reference evidence="3 4" key="1">
    <citation type="journal article" date="2000" name="Arch. Microbiol.">
        <title>Rhodobaca bogoriensis gen. nov. and sp. nov., an alkaliphilic purple nonsulfur bacterium from African Rift Valley soda lakes.</title>
        <authorList>
            <person name="Milford A.D."/>
            <person name="Achenbach L.A."/>
            <person name="Jung D.O."/>
            <person name="Madigan M.T."/>
        </authorList>
    </citation>
    <scope>NUCLEOTIDE SEQUENCE [LARGE SCALE GENOMIC DNA]</scope>
    <source>
        <strain evidence="3 4">2376</strain>
    </source>
</reference>
<dbReference type="Proteomes" id="UP000529417">
    <property type="component" value="Unassembled WGS sequence"/>
</dbReference>
<keyword evidence="4" id="KW-1185">Reference proteome</keyword>